<comment type="pathway">
    <text evidence="2 14">Lipid metabolism; malonyl-CoA biosynthesis; malonyl-CoA from acetyl-CoA: step 1/1.</text>
</comment>
<evidence type="ECO:0000256" key="14">
    <source>
        <dbReference type="RuleBase" id="RU365063"/>
    </source>
</evidence>
<evidence type="ECO:0000256" key="1">
    <source>
        <dbReference type="ARBA" id="ARBA00003761"/>
    </source>
</evidence>
<dbReference type="InterPro" id="IPR005482">
    <property type="entry name" value="Biotin_COase_C"/>
</dbReference>
<feature type="domain" description="Biotin carboxylation" evidence="16">
    <location>
        <begin position="1"/>
        <end position="446"/>
    </location>
</feature>
<dbReference type="InterPro" id="IPR004549">
    <property type="entry name" value="Acetyl_CoA_COase_biotin_COase"/>
</dbReference>
<dbReference type="NCBIfam" id="NF006367">
    <property type="entry name" value="PRK08591.1"/>
    <property type="match status" value="1"/>
</dbReference>
<evidence type="ECO:0000256" key="12">
    <source>
        <dbReference type="ARBA" id="ARBA00048600"/>
    </source>
</evidence>
<keyword evidence="10" id="KW-0460">Magnesium</keyword>
<evidence type="ECO:0000256" key="11">
    <source>
        <dbReference type="ARBA" id="ARBA00033786"/>
    </source>
</evidence>
<dbReference type="GO" id="GO:0004075">
    <property type="term" value="F:biotin carboxylase activity"/>
    <property type="evidence" value="ECO:0007669"/>
    <property type="project" value="UniProtKB-EC"/>
</dbReference>
<dbReference type="SUPFAM" id="SSF52440">
    <property type="entry name" value="PreATP-grasp domain"/>
    <property type="match status" value="1"/>
</dbReference>
<evidence type="ECO:0000259" key="15">
    <source>
        <dbReference type="PROSITE" id="PS50975"/>
    </source>
</evidence>
<evidence type="ECO:0000256" key="8">
    <source>
        <dbReference type="ARBA" id="ARBA00022741"/>
    </source>
</evidence>
<dbReference type="EC" id="6.3.4.14" evidence="4 14"/>
<keyword evidence="14" id="KW-0276">Fatty acid metabolism</keyword>
<comment type="caution">
    <text evidence="17">The sequence shown here is derived from an EMBL/GenBank/DDBJ whole genome shotgun (WGS) entry which is preliminary data.</text>
</comment>
<evidence type="ECO:0000256" key="5">
    <source>
        <dbReference type="ARBA" id="ARBA00017242"/>
    </source>
</evidence>
<comment type="catalytic activity">
    <reaction evidence="12 14">
        <text>N(6)-biotinyl-L-lysyl-[protein] + hydrogencarbonate + ATP = N(6)-carboxybiotinyl-L-lysyl-[protein] + ADP + phosphate + H(+)</text>
        <dbReference type="Rhea" id="RHEA:13501"/>
        <dbReference type="Rhea" id="RHEA-COMP:10505"/>
        <dbReference type="Rhea" id="RHEA-COMP:10506"/>
        <dbReference type="ChEBI" id="CHEBI:15378"/>
        <dbReference type="ChEBI" id="CHEBI:17544"/>
        <dbReference type="ChEBI" id="CHEBI:30616"/>
        <dbReference type="ChEBI" id="CHEBI:43474"/>
        <dbReference type="ChEBI" id="CHEBI:83144"/>
        <dbReference type="ChEBI" id="CHEBI:83145"/>
        <dbReference type="ChEBI" id="CHEBI:456216"/>
        <dbReference type="EC" id="6.3.4.14"/>
    </reaction>
</comment>
<dbReference type="InterPro" id="IPR005481">
    <property type="entry name" value="BC-like_N"/>
</dbReference>
<evidence type="ECO:0000259" key="16">
    <source>
        <dbReference type="PROSITE" id="PS50979"/>
    </source>
</evidence>
<reference evidence="17 18" key="1">
    <citation type="submission" date="2023-08" db="EMBL/GenBank/DDBJ databases">
        <title>Alcaligenaceae gen. nov., a novel taxon isolated from the sludge of Yixing Pesticide Factory.</title>
        <authorList>
            <person name="Ruan L."/>
        </authorList>
    </citation>
    <scope>NUCLEOTIDE SEQUENCE [LARGE SCALE GENOMIC DNA]</scope>
    <source>
        <strain evidence="17 18">LG-2</strain>
    </source>
</reference>
<comment type="subunit">
    <text evidence="3 14">Acetyl-CoA carboxylase is a heterohexamer of biotin carboxyl carrier protein, biotin carboxylase and the two subunits of carboxyl transferase in a 2:2 complex.</text>
</comment>
<evidence type="ECO:0000256" key="4">
    <source>
        <dbReference type="ARBA" id="ARBA00013263"/>
    </source>
</evidence>
<evidence type="ECO:0000256" key="2">
    <source>
        <dbReference type="ARBA" id="ARBA00004956"/>
    </source>
</evidence>
<dbReference type="NCBIfam" id="TIGR00514">
    <property type="entry name" value="accC"/>
    <property type="match status" value="1"/>
</dbReference>
<dbReference type="InterPro" id="IPR011054">
    <property type="entry name" value="Rudment_hybrid_motif"/>
</dbReference>
<evidence type="ECO:0000256" key="7">
    <source>
        <dbReference type="ARBA" id="ARBA00022723"/>
    </source>
</evidence>
<feature type="domain" description="ATP-grasp" evidence="15">
    <location>
        <begin position="120"/>
        <end position="317"/>
    </location>
</feature>
<comment type="function">
    <text evidence="1 14">This protein is a component of the acetyl coenzyme A carboxylase complex; first, biotin carboxylase catalyzes the carboxylation of the carrier protein and then the transcarboxylase transfers the carboxyl group to form malonyl-CoA.</text>
</comment>
<dbReference type="EMBL" id="JAUZQE010000058">
    <property type="protein sequence ID" value="MDR4127155.1"/>
    <property type="molecule type" value="Genomic_DNA"/>
</dbReference>
<keyword evidence="7" id="KW-0479">Metal-binding</keyword>
<dbReference type="PANTHER" id="PTHR48095">
    <property type="entry name" value="PYRUVATE CARBOXYLASE SUBUNIT A"/>
    <property type="match status" value="1"/>
</dbReference>
<dbReference type="InterPro" id="IPR005479">
    <property type="entry name" value="CPAse_ATP-bd"/>
</dbReference>
<evidence type="ECO:0000256" key="6">
    <source>
        <dbReference type="ARBA" id="ARBA00022598"/>
    </source>
</evidence>
<name>A0ABU1D9W4_9BURK</name>
<dbReference type="SUPFAM" id="SSF51246">
    <property type="entry name" value="Rudiment single hybrid motif"/>
    <property type="match status" value="1"/>
</dbReference>
<evidence type="ECO:0000256" key="3">
    <source>
        <dbReference type="ARBA" id="ARBA00011750"/>
    </source>
</evidence>
<proteinExistence type="predicted"/>
<dbReference type="PROSITE" id="PS00867">
    <property type="entry name" value="CPSASE_2"/>
    <property type="match status" value="1"/>
</dbReference>
<dbReference type="PROSITE" id="PS00866">
    <property type="entry name" value="CPSASE_1"/>
    <property type="match status" value="1"/>
</dbReference>
<keyword evidence="18" id="KW-1185">Reference proteome</keyword>
<organism evidence="17 18">
    <name type="scientific">Yanghanlia caeni</name>
    <dbReference type="NCBI Taxonomy" id="3064283"/>
    <lineage>
        <taxon>Bacteria</taxon>
        <taxon>Pseudomonadati</taxon>
        <taxon>Pseudomonadota</taxon>
        <taxon>Betaproteobacteria</taxon>
        <taxon>Burkholderiales</taxon>
        <taxon>Alcaligenaceae</taxon>
        <taxon>Yanghanlia</taxon>
    </lineage>
</organism>
<dbReference type="InterPro" id="IPR051602">
    <property type="entry name" value="ACC_Biotin_Carboxylase"/>
</dbReference>
<dbReference type="SMART" id="SM00878">
    <property type="entry name" value="Biotin_carb_C"/>
    <property type="match status" value="1"/>
</dbReference>
<keyword evidence="6 14" id="KW-0436">Ligase</keyword>
<accession>A0ABU1D9W4</accession>
<dbReference type="InterPro" id="IPR011761">
    <property type="entry name" value="ATP-grasp"/>
</dbReference>
<dbReference type="PROSITE" id="PS50979">
    <property type="entry name" value="BC"/>
    <property type="match status" value="1"/>
</dbReference>
<dbReference type="Pfam" id="PF02785">
    <property type="entry name" value="Biotin_carb_C"/>
    <property type="match status" value="1"/>
</dbReference>
<dbReference type="SUPFAM" id="SSF56059">
    <property type="entry name" value="Glutathione synthetase ATP-binding domain-like"/>
    <property type="match status" value="1"/>
</dbReference>
<dbReference type="Proteomes" id="UP001232156">
    <property type="component" value="Unassembled WGS sequence"/>
</dbReference>
<keyword evidence="9 13" id="KW-0067">ATP-binding</keyword>
<dbReference type="PROSITE" id="PS50975">
    <property type="entry name" value="ATP_GRASP"/>
    <property type="match status" value="1"/>
</dbReference>
<dbReference type="Gene3D" id="3.30.470.20">
    <property type="entry name" value="ATP-grasp fold, B domain"/>
    <property type="match status" value="1"/>
</dbReference>
<keyword evidence="14" id="KW-0443">Lipid metabolism</keyword>
<dbReference type="InterPro" id="IPR016185">
    <property type="entry name" value="PreATP-grasp_dom_sf"/>
</dbReference>
<sequence>MFTRILVANRGEIAVRIIRACHELGVEAVVAVSEADKDSLAATLADRVVCIGPSRATDSYLRPDTLVMAALGTGCQAIHPGYGFLAESATLANLCQEAGLKFIGPSAKTIESMGSKITAVSIAKAAGVAGVPGSGKLNGADEARAIAKKIGYPVLLKASAGGGGRGMRIVKSAAEMSTAMSAAAAEAQAAFGDSTLYMEKFIRHARHIEVQVLGDTQGHIIHLGERDCSTQRRHQKLIEESPSPVIHPDLRNRLGEAAVKLARQVDYQGAGTVEFLFDANTQNFYFLEMNTRIQVEHPVTEMVTGSDLVAEQIRIAAGYPLSLRQADIVLDGHAIECRINAEDPDNAFMPMPGVITRWDPPSGEAIRLDSHCYTGYRIPPFYDSLLGKLIVHGSSRQEAIRLMSDALARFEIEGVPSTIPFHIRALQHEDFTTGNVTTRWVEETLLNGN</sequence>
<protein>
    <recommendedName>
        <fullName evidence="5 14">Biotin carboxylase</fullName>
        <ecNumber evidence="4 14">6.3.4.14</ecNumber>
    </recommendedName>
    <alternativeName>
        <fullName evidence="11 14">Acetyl-coenzyme A carboxylase biotin carboxylase subunit A</fullName>
    </alternativeName>
</protein>
<keyword evidence="8 13" id="KW-0547">Nucleotide-binding</keyword>
<dbReference type="Pfam" id="PF02786">
    <property type="entry name" value="CPSase_L_D2"/>
    <property type="match status" value="1"/>
</dbReference>
<evidence type="ECO:0000313" key="18">
    <source>
        <dbReference type="Proteomes" id="UP001232156"/>
    </source>
</evidence>
<keyword evidence="14" id="KW-0444">Lipid biosynthesis</keyword>
<evidence type="ECO:0000256" key="13">
    <source>
        <dbReference type="PROSITE-ProRule" id="PRU00409"/>
    </source>
</evidence>
<evidence type="ECO:0000313" key="17">
    <source>
        <dbReference type="EMBL" id="MDR4127155.1"/>
    </source>
</evidence>
<evidence type="ECO:0000256" key="9">
    <source>
        <dbReference type="ARBA" id="ARBA00022840"/>
    </source>
</evidence>
<keyword evidence="14" id="KW-0275">Fatty acid biosynthesis</keyword>
<dbReference type="Pfam" id="PF00289">
    <property type="entry name" value="Biotin_carb_N"/>
    <property type="match status" value="1"/>
</dbReference>
<evidence type="ECO:0000256" key="10">
    <source>
        <dbReference type="ARBA" id="ARBA00022842"/>
    </source>
</evidence>
<keyword evidence="14" id="KW-0092">Biotin</keyword>
<dbReference type="RefSeq" id="WP_347287694.1">
    <property type="nucleotide sequence ID" value="NZ_JAUZQE010000058.1"/>
</dbReference>
<dbReference type="InterPro" id="IPR011764">
    <property type="entry name" value="Biotin_carboxylation_dom"/>
</dbReference>
<dbReference type="PANTHER" id="PTHR48095:SF2">
    <property type="entry name" value="BIOTIN CARBOXYLASE, CHLOROPLASTIC"/>
    <property type="match status" value="1"/>
</dbReference>
<gene>
    <name evidence="17" type="primary">accC</name>
    <name evidence="17" type="ORF">Q8947_14345</name>
</gene>